<reference evidence="2 3" key="1">
    <citation type="journal article" date="2019" name="G3 (Bethesda)">
        <title>Sequencing of a Wild Apple (Malus baccata) Genome Unravels the Differences Between Cultivated and Wild Apple Species Regarding Disease Resistance and Cold Tolerance.</title>
        <authorList>
            <person name="Chen X."/>
        </authorList>
    </citation>
    <scope>NUCLEOTIDE SEQUENCE [LARGE SCALE GENOMIC DNA]</scope>
    <source>
        <strain evidence="3">cv. Shandingzi</strain>
        <tissue evidence="2">Leaves</tissue>
    </source>
</reference>
<dbReference type="InterPro" id="IPR055474">
    <property type="entry name" value="DUF7046"/>
</dbReference>
<name>A0A540ND81_MALBA</name>
<dbReference type="Pfam" id="PF23080">
    <property type="entry name" value="DUF7046"/>
    <property type="match status" value="1"/>
</dbReference>
<comment type="caution">
    <text evidence="2">The sequence shown here is derived from an EMBL/GenBank/DDBJ whole genome shotgun (WGS) entry which is preliminary data.</text>
</comment>
<dbReference type="STRING" id="106549.A0A540ND81"/>
<dbReference type="PANTHER" id="PTHR31149">
    <property type="entry name" value="EXPRESSED PROTEIN"/>
    <property type="match status" value="1"/>
</dbReference>
<sequence length="86" mass="9626">MDSSDDWEPATLVLRRSGYQIRINSTDAVSFEEGFSKELSIKVPCGFSTQFVLTYSDGSSHPCATYSVQLRDTLVLTMRILQSKVN</sequence>
<dbReference type="PANTHER" id="PTHR31149:SF7">
    <property type="entry name" value="EXPRESSED PROTEIN"/>
    <property type="match status" value="1"/>
</dbReference>
<gene>
    <name evidence="2" type="ORF">C1H46_005374</name>
</gene>
<feature type="domain" description="DUF7046" evidence="1">
    <location>
        <begin position="5"/>
        <end position="83"/>
    </location>
</feature>
<evidence type="ECO:0000313" key="2">
    <source>
        <dbReference type="EMBL" id="TQE08991.1"/>
    </source>
</evidence>
<organism evidence="2 3">
    <name type="scientific">Malus baccata</name>
    <name type="common">Siberian crab apple</name>
    <name type="synonym">Pyrus baccata</name>
    <dbReference type="NCBI Taxonomy" id="106549"/>
    <lineage>
        <taxon>Eukaryota</taxon>
        <taxon>Viridiplantae</taxon>
        <taxon>Streptophyta</taxon>
        <taxon>Embryophyta</taxon>
        <taxon>Tracheophyta</taxon>
        <taxon>Spermatophyta</taxon>
        <taxon>Magnoliopsida</taxon>
        <taxon>eudicotyledons</taxon>
        <taxon>Gunneridae</taxon>
        <taxon>Pentapetalae</taxon>
        <taxon>rosids</taxon>
        <taxon>fabids</taxon>
        <taxon>Rosales</taxon>
        <taxon>Rosaceae</taxon>
        <taxon>Amygdaloideae</taxon>
        <taxon>Maleae</taxon>
        <taxon>Malus</taxon>
    </lineage>
</organism>
<dbReference type="EMBL" id="VIEB01000062">
    <property type="protein sequence ID" value="TQE08991.1"/>
    <property type="molecule type" value="Genomic_DNA"/>
</dbReference>
<proteinExistence type="predicted"/>
<dbReference type="GO" id="GO:0005886">
    <property type="term" value="C:plasma membrane"/>
    <property type="evidence" value="ECO:0007669"/>
    <property type="project" value="TreeGrafter"/>
</dbReference>
<dbReference type="AlphaFoldDB" id="A0A540ND81"/>
<evidence type="ECO:0000259" key="1">
    <source>
        <dbReference type="Pfam" id="PF23080"/>
    </source>
</evidence>
<protein>
    <recommendedName>
        <fullName evidence="1">DUF7046 domain-containing protein</fullName>
    </recommendedName>
</protein>
<accession>A0A540ND81</accession>
<evidence type="ECO:0000313" key="3">
    <source>
        <dbReference type="Proteomes" id="UP000315295"/>
    </source>
</evidence>
<keyword evidence="3" id="KW-1185">Reference proteome</keyword>
<dbReference type="Proteomes" id="UP000315295">
    <property type="component" value="Unassembled WGS sequence"/>
</dbReference>